<organism evidence="1 2">
    <name type="scientific">Flavobacterium chungnamense</name>
    <dbReference type="NCBI Taxonomy" id="706182"/>
    <lineage>
        <taxon>Bacteria</taxon>
        <taxon>Pseudomonadati</taxon>
        <taxon>Bacteroidota</taxon>
        <taxon>Flavobacteriia</taxon>
        <taxon>Flavobacteriales</taxon>
        <taxon>Flavobacteriaceae</taxon>
        <taxon>Flavobacterium</taxon>
    </lineage>
</organism>
<comment type="caution">
    <text evidence="1">The sequence shown here is derived from an EMBL/GenBank/DDBJ whole genome shotgun (WGS) entry which is preliminary data.</text>
</comment>
<dbReference type="RefSeq" id="WP_345089019.1">
    <property type="nucleotide sequence ID" value="NZ_BAABCS010000002.1"/>
</dbReference>
<dbReference type="Proteomes" id="UP001500426">
    <property type="component" value="Unassembled WGS sequence"/>
</dbReference>
<evidence type="ECO:0000313" key="1">
    <source>
        <dbReference type="EMBL" id="GAA4040132.1"/>
    </source>
</evidence>
<evidence type="ECO:0000313" key="2">
    <source>
        <dbReference type="Proteomes" id="UP001500426"/>
    </source>
</evidence>
<evidence type="ECO:0008006" key="3">
    <source>
        <dbReference type="Google" id="ProtNLM"/>
    </source>
</evidence>
<name>A0ABP7UCD7_9FLAO</name>
<keyword evidence="2" id="KW-1185">Reference proteome</keyword>
<sequence>MKVKIYILLLFPIVTFSQLSEKVNIIYQELNTKKQIESQNIGYSGAESQVYLLYSELDKIATDSEVLFMAENGNNVVKNYMSAILVDRKSNKILDLFKTFIKNEEEVHIQTGCMGYNSTIVSQLYSYIFYQNKKIENIKFNKKNYTLKEIKEYQFEIETKWTKKEINNLLKELNFAVLDSDELNPISLNIIFNLNNYKFDNYDKVKYFANKYPSRETLATLANFQNKNDLELFHQNIDISFLAISKFPDESFIKTLQNKEIENLENLDYYEAISSICADDINQIKKNIFDKLSKSDNMFTQEYVQYLEEALKKYSCEFNSHLLLEIEKFHNR</sequence>
<reference evidence="2" key="1">
    <citation type="journal article" date="2019" name="Int. J. Syst. Evol. Microbiol.">
        <title>The Global Catalogue of Microorganisms (GCM) 10K type strain sequencing project: providing services to taxonomists for standard genome sequencing and annotation.</title>
        <authorList>
            <consortium name="The Broad Institute Genomics Platform"/>
            <consortium name="The Broad Institute Genome Sequencing Center for Infectious Disease"/>
            <person name="Wu L."/>
            <person name="Ma J."/>
        </authorList>
    </citation>
    <scope>NUCLEOTIDE SEQUENCE [LARGE SCALE GENOMIC DNA]</scope>
    <source>
        <strain evidence="2">JCM 17068</strain>
    </source>
</reference>
<dbReference type="EMBL" id="BAABCS010000002">
    <property type="protein sequence ID" value="GAA4040132.1"/>
    <property type="molecule type" value="Genomic_DNA"/>
</dbReference>
<proteinExistence type="predicted"/>
<protein>
    <recommendedName>
        <fullName evidence="3">Periplasmic protein</fullName>
    </recommendedName>
</protein>
<gene>
    <name evidence="1" type="ORF">GCM10022388_00860</name>
</gene>
<accession>A0ABP7UCD7</accession>